<feature type="transmembrane region" description="Helical" evidence="8">
    <location>
        <begin position="169"/>
        <end position="192"/>
    </location>
</feature>
<keyword evidence="7 8" id="KW-0472">Membrane</keyword>
<keyword evidence="6 8" id="KW-1133">Transmembrane helix</keyword>
<feature type="domain" description="Type II secretion system protein GspF" evidence="9">
    <location>
        <begin position="274"/>
        <end position="395"/>
    </location>
</feature>
<evidence type="ECO:0000256" key="7">
    <source>
        <dbReference type="ARBA" id="ARBA00023136"/>
    </source>
</evidence>
<sequence>MAQFQYVGRRGTGKMTRGKLISDSQRDAVVRLREKGIAVTHIQEMQASLFNKEIQIYFGSPVKLQHFVIYMRQFATLIKAGVPLVESTRILAEQTESKALRKALRQVETDIRGGEAFSDAVEKYPKIFPQLFIHMIRASEYSGTLDETLERLAITFEKQHVTRQKIKSAMIYPMILMISCISAAVFLLTNVVPTFASMFESMDAKLPRITRIVLGLSHWMQSFWWLMLLAVIGLVIGMIVMKRSPAGAYRIDYVMLRMPIFGPLLRKATIARMARTLSSLFSSSVPILQAIDIVEKVVLNKVMSAVLENSKQSLERGGMLSEPFSKHWIFPPLVTQMVKIGEQTGSLDTMLAKVADFYETEVDTAADRLKSLIEPLMVVFMAAVVGVIVSSIIVPMFDLYQHVQD</sequence>
<gene>
    <name evidence="10" type="ORF">EJC50_29365</name>
</gene>
<proteinExistence type="inferred from homology"/>
<evidence type="ECO:0000313" key="11">
    <source>
        <dbReference type="Proteomes" id="UP000272528"/>
    </source>
</evidence>
<dbReference type="RefSeq" id="WP_126019784.1">
    <property type="nucleotide sequence ID" value="NZ_CP034437.1"/>
</dbReference>
<evidence type="ECO:0000256" key="2">
    <source>
        <dbReference type="ARBA" id="ARBA00005745"/>
    </source>
</evidence>
<feature type="domain" description="Type II secretion system protein GspF" evidence="9">
    <location>
        <begin position="71"/>
        <end position="193"/>
    </location>
</feature>
<organism evidence="10 11">
    <name type="scientific">Paenibacillus albus</name>
    <dbReference type="NCBI Taxonomy" id="2495582"/>
    <lineage>
        <taxon>Bacteria</taxon>
        <taxon>Bacillati</taxon>
        <taxon>Bacillota</taxon>
        <taxon>Bacilli</taxon>
        <taxon>Bacillales</taxon>
        <taxon>Paenibacillaceae</taxon>
        <taxon>Paenibacillus</taxon>
    </lineage>
</organism>
<dbReference type="PANTHER" id="PTHR30012">
    <property type="entry name" value="GENERAL SECRETION PATHWAY PROTEIN"/>
    <property type="match status" value="1"/>
</dbReference>
<accession>A0A3S9ACD9</accession>
<dbReference type="Gene3D" id="1.20.81.30">
    <property type="entry name" value="Type II secretion system (T2SS), domain F"/>
    <property type="match status" value="2"/>
</dbReference>
<protein>
    <submittedName>
        <fullName evidence="10">Type II secretion system F family protein</fullName>
    </submittedName>
</protein>
<name>A0A3S9ACD9_9BACL</name>
<evidence type="ECO:0000256" key="6">
    <source>
        <dbReference type="ARBA" id="ARBA00022989"/>
    </source>
</evidence>
<dbReference type="GO" id="GO:0005886">
    <property type="term" value="C:plasma membrane"/>
    <property type="evidence" value="ECO:0007669"/>
    <property type="project" value="UniProtKB-SubCell"/>
</dbReference>
<feature type="transmembrane region" description="Helical" evidence="8">
    <location>
        <begin position="223"/>
        <end position="241"/>
    </location>
</feature>
<feature type="transmembrane region" description="Helical" evidence="8">
    <location>
        <begin position="376"/>
        <end position="397"/>
    </location>
</feature>
<dbReference type="InterPro" id="IPR003004">
    <property type="entry name" value="GspF/PilC"/>
</dbReference>
<evidence type="ECO:0000259" key="9">
    <source>
        <dbReference type="Pfam" id="PF00482"/>
    </source>
</evidence>
<keyword evidence="5 8" id="KW-0812">Transmembrane</keyword>
<dbReference type="Pfam" id="PF00482">
    <property type="entry name" value="T2SSF"/>
    <property type="match status" value="2"/>
</dbReference>
<evidence type="ECO:0000256" key="3">
    <source>
        <dbReference type="ARBA" id="ARBA00022475"/>
    </source>
</evidence>
<dbReference type="AlphaFoldDB" id="A0A3S9ACD9"/>
<dbReference type="PRINTS" id="PR00812">
    <property type="entry name" value="BCTERIALGSPF"/>
</dbReference>
<reference evidence="11" key="1">
    <citation type="submission" date="2018-12" db="EMBL/GenBank/DDBJ databases">
        <title>Genome sequence of Peanibacillus sp.</title>
        <authorList>
            <person name="Subramani G."/>
            <person name="Srinivasan S."/>
            <person name="Kim M.K."/>
        </authorList>
    </citation>
    <scope>NUCLEOTIDE SEQUENCE [LARGE SCALE GENOMIC DNA]</scope>
    <source>
        <strain evidence="11">18JY67-1</strain>
    </source>
</reference>
<dbReference type="EMBL" id="CP034437">
    <property type="protein sequence ID" value="AZN43341.1"/>
    <property type="molecule type" value="Genomic_DNA"/>
</dbReference>
<evidence type="ECO:0000256" key="1">
    <source>
        <dbReference type="ARBA" id="ARBA00004429"/>
    </source>
</evidence>
<keyword evidence="4" id="KW-0997">Cell inner membrane</keyword>
<evidence type="ECO:0000256" key="4">
    <source>
        <dbReference type="ARBA" id="ARBA00022519"/>
    </source>
</evidence>
<dbReference type="KEGG" id="palb:EJC50_29365"/>
<keyword evidence="3" id="KW-1003">Cell membrane</keyword>
<evidence type="ECO:0000256" key="8">
    <source>
        <dbReference type="SAM" id="Phobius"/>
    </source>
</evidence>
<dbReference type="FunFam" id="1.20.81.30:FF:000001">
    <property type="entry name" value="Type II secretion system protein F"/>
    <property type="match status" value="2"/>
</dbReference>
<dbReference type="GO" id="GO:0015628">
    <property type="term" value="P:protein secretion by the type II secretion system"/>
    <property type="evidence" value="ECO:0007669"/>
    <property type="project" value="TreeGrafter"/>
</dbReference>
<comment type="subcellular location">
    <subcellularLocation>
        <location evidence="1">Cell inner membrane</location>
        <topology evidence="1">Multi-pass membrane protein</topology>
    </subcellularLocation>
</comment>
<dbReference type="PANTHER" id="PTHR30012:SF0">
    <property type="entry name" value="TYPE II SECRETION SYSTEM PROTEIN F-RELATED"/>
    <property type="match status" value="1"/>
</dbReference>
<evidence type="ECO:0000256" key="5">
    <source>
        <dbReference type="ARBA" id="ARBA00022692"/>
    </source>
</evidence>
<dbReference type="OrthoDB" id="9805682at2"/>
<dbReference type="InterPro" id="IPR018076">
    <property type="entry name" value="T2SS_GspF_dom"/>
</dbReference>
<evidence type="ECO:0000313" key="10">
    <source>
        <dbReference type="EMBL" id="AZN43341.1"/>
    </source>
</evidence>
<comment type="similarity">
    <text evidence="2">Belongs to the GSP F family.</text>
</comment>
<dbReference type="InterPro" id="IPR042094">
    <property type="entry name" value="T2SS_GspF_sf"/>
</dbReference>
<dbReference type="Proteomes" id="UP000272528">
    <property type="component" value="Chromosome"/>
</dbReference>
<keyword evidence="11" id="KW-1185">Reference proteome</keyword>